<evidence type="ECO:0000313" key="2">
    <source>
        <dbReference type="Proteomes" id="UP000887566"/>
    </source>
</evidence>
<dbReference type="AlphaFoldDB" id="A0A914WWC6"/>
<dbReference type="Proteomes" id="UP000887566">
    <property type="component" value="Unplaced"/>
</dbReference>
<feature type="region of interest" description="Disordered" evidence="1">
    <location>
        <begin position="391"/>
        <end position="455"/>
    </location>
</feature>
<proteinExistence type="predicted"/>
<keyword evidence="2" id="KW-1185">Reference proteome</keyword>
<organism evidence="2 3">
    <name type="scientific">Plectus sambesii</name>
    <dbReference type="NCBI Taxonomy" id="2011161"/>
    <lineage>
        <taxon>Eukaryota</taxon>
        <taxon>Metazoa</taxon>
        <taxon>Ecdysozoa</taxon>
        <taxon>Nematoda</taxon>
        <taxon>Chromadorea</taxon>
        <taxon>Plectida</taxon>
        <taxon>Plectina</taxon>
        <taxon>Plectoidea</taxon>
        <taxon>Plectidae</taxon>
        <taxon>Plectus</taxon>
    </lineage>
</organism>
<name>A0A914WWC6_9BILA</name>
<reference evidence="3" key="1">
    <citation type="submission" date="2022-11" db="UniProtKB">
        <authorList>
            <consortium name="WormBaseParasite"/>
        </authorList>
    </citation>
    <scope>IDENTIFICATION</scope>
</reference>
<feature type="region of interest" description="Disordered" evidence="1">
    <location>
        <begin position="304"/>
        <end position="326"/>
    </location>
</feature>
<evidence type="ECO:0000313" key="3">
    <source>
        <dbReference type="WBParaSite" id="PSAMB.scaffold535size47802.g6955.t2"/>
    </source>
</evidence>
<evidence type="ECO:0000256" key="1">
    <source>
        <dbReference type="SAM" id="MobiDB-lite"/>
    </source>
</evidence>
<feature type="region of interest" description="Disordered" evidence="1">
    <location>
        <begin position="130"/>
        <end position="190"/>
    </location>
</feature>
<accession>A0A914WWC6</accession>
<feature type="compositionally biased region" description="Polar residues" evidence="1">
    <location>
        <begin position="442"/>
        <end position="455"/>
    </location>
</feature>
<feature type="region of interest" description="Disordered" evidence="1">
    <location>
        <begin position="30"/>
        <end position="52"/>
    </location>
</feature>
<protein>
    <submittedName>
        <fullName evidence="3">Uncharacterized protein</fullName>
    </submittedName>
</protein>
<dbReference type="WBParaSite" id="PSAMB.scaffold535size47802.g6955.t2">
    <property type="protein sequence ID" value="PSAMB.scaffold535size47802.g6955.t2"/>
    <property type="gene ID" value="PSAMB.scaffold535size47802.g6955"/>
</dbReference>
<feature type="compositionally biased region" description="Low complexity" evidence="1">
    <location>
        <begin position="159"/>
        <end position="169"/>
    </location>
</feature>
<sequence>MDEDDDNDVGLLGDDADDNSVVFGRISVRTKQTNSQRAPSCPARNNQHRHRRRESESAWFFGRASVCAASLAASTALPIRNILARQQPSSAVADFECRPAIGFIMASAGVDRSADAVDVMRDRTVDWKGAQIGQDEEEEQRRRSLSLQTAQRAEKPARRGWGPAAAGRDPTTRTLRSLPAPTHDASRRVRSWRTIDDAMYATAAAPASRRRTNRSNRLASDQCPNRRRHPTATKWQQAIIQTRADCRRGSGEQGEQSTTRRSHGGTGRRSFVLSFVVTSGEETAPLEPALAVVVVIIVCPADGGGSGRPAAQPCRRRSDGSRKPGAQRLVPDALCRRIDVFRKTAAWAPTIDVSRSSSAVCAATLFAPASVCAVCPYSPSATTAAAARKAARRKPKAGKPLEHSTEVSIAGSRRHARNAPFPRRRRCPSPDPHCSHDPKEQTVGSLATQSNAQTPSNRVLCPTYF</sequence>
<feature type="region of interest" description="Disordered" evidence="1">
    <location>
        <begin position="202"/>
        <end position="266"/>
    </location>
</feature>
<feature type="compositionally biased region" description="Basic residues" evidence="1">
    <location>
        <begin position="412"/>
        <end position="427"/>
    </location>
</feature>